<gene>
    <name evidence="2" type="ORF">F8R14_08340</name>
</gene>
<feature type="domain" description="AbiEi antitoxin N-terminal" evidence="1">
    <location>
        <begin position="7"/>
        <end position="52"/>
    </location>
</feature>
<dbReference type="GeneID" id="83055315"/>
<reference evidence="2 3" key="1">
    <citation type="submission" date="2019-09" db="EMBL/GenBank/DDBJ databases">
        <title>Draft genome sequence of 3 type strains from the CCUG.</title>
        <authorList>
            <person name="Pineiro-Iglesias B."/>
            <person name="Tunovic T."/>
            <person name="Unosson C."/>
            <person name="Inganas E."/>
            <person name="Ohlen M."/>
            <person name="Cardew S."/>
            <person name="Jensie-Markopoulos S."/>
            <person name="Salva-Serra F."/>
            <person name="Jaen-Luchoro D."/>
            <person name="Karlsson R."/>
            <person name="Svensson-Stadler L."/>
            <person name="Chun J."/>
            <person name="Moore E."/>
        </authorList>
    </citation>
    <scope>NUCLEOTIDE SEQUENCE [LARGE SCALE GENOMIC DNA]</scope>
    <source>
        <strain evidence="2 3">CCUG 65427</strain>
    </source>
</reference>
<dbReference type="InterPro" id="IPR025159">
    <property type="entry name" value="AbiEi_N"/>
</dbReference>
<evidence type="ECO:0000313" key="3">
    <source>
        <dbReference type="Proteomes" id="UP000434554"/>
    </source>
</evidence>
<dbReference type="EMBL" id="WBKH01000009">
    <property type="protein sequence ID" value="KAB1477302.1"/>
    <property type="molecule type" value="Genomic_DNA"/>
</dbReference>
<accession>A0A833C9M9</accession>
<protein>
    <submittedName>
        <fullName evidence="2">Abortive phage infection protein</fullName>
    </submittedName>
</protein>
<sequence>MSEKCILKLAYENNGVVTSAKVSEANISRNYLAQLVKANKLEKVSRGVYTLPDVWEDEFLNAQVKYKKGIFSLGTALYLHGFTDRTPMRLHFTFPEGYNTSAPLKNGFKCNKVKKDVFEFGVEEVKTPSGNLVRAYNIERTLCDIVKTTNRVEIQVITDAFKQYMSSKSKNIPLLSSYAKLLKVDKKIRPYLEVLQ</sequence>
<comment type="caution">
    <text evidence="2">The sequence shown here is derived from an EMBL/GenBank/DDBJ whole genome shotgun (WGS) entry which is preliminary data.</text>
</comment>
<organism evidence="2 3">
    <name type="scientific">Veillonella seminalis</name>
    <dbReference type="NCBI Taxonomy" id="1502943"/>
    <lineage>
        <taxon>Bacteria</taxon>
        <taxon>Bacillati</taxon>
        <taxon>Bacillota</taxon>
        <taxon>Negativicutes</taxon>
        <taxon>Veillonellales</taxon>
        <taxon>Veillonellaceae</taxon>
        <taxon>Veillonella</taxon>
    </lineage>
</organism>
<dbReference type="Proteomes" id="UP000434554">
    <property type="component" value="Unassembled WGS sequence"/>
</dbReference>
<dbReference type="Pfam" id="PF13338">
    <property type="entry name" value="AbiEi_4"/>
    <property type="match status" value="1"/>
</dbReference>
<dbReference type="RefSeq" id="WP_127008012.1">
    <property type="nucleotide sequence ID" value="NZ_RQUZ01000007.1"/>
</dbReference>
<proteinExistence type="predicted"/>
<name>A0A833C9M9_9FIRM</name>
<evidence type="ECO:0000313" key="2">
    <source>
        <dbReference type="EMBL" id="KAB1477302.1"/>
    </source>
</evidence>
<dbReference type="AlphaFoldDB" id="A0A833C9M9"/>
<evidence type="ECO:0000259" key="1">
    <source>
        <dbReference type="Pfam" id="PF13338"/>
    </source>
</evidence>